<comment type="caution">
    <text evidence="2">The sequence shown here is derived from an EMBL/GenBank/DDBJ whole genome shotgun (WGS) entry which is preliminary data.</text>
</comment>
<keyword evidence="1" id="KW-0812">Transmembrane</keyword>
<keyword evidence="1" id="KW-0472">Membrane</keyword>
<feature type="transmembrane region" description="Helical" evidence="1">
    <location>
        <begin position="414"/>
        <end position="436"/>
    </location>
</feature>
<keyword evidence="1" id="KW-1133">Transmembrane helix</keyword>
<organism evidence="2 3">
    <name type="scientific">Tomitella cavernea</name>
    <dbReference type="NCBI Taxonomy" id="1387982"/>
    <lineage>
        <taxon>Bacteria</taxon>
        <taxon>Bacillati</taxon>
        <taxon>Actinomycetota</taxon>
        <taxon>Actinomycetes</taxon>
        <taxon>Mycobacteriales</taxon>
        <taxon>Tomitella</taxon>
    </lineage>
</organism>
<feature type="transmembrane region" description="Helical" evidence="1">
    <location>
        <begin position="261"/>
        <end position="281"/>
    </location>
</feature>
<feature type="transmembrane region" description="Helical" evidence="1">
    <location>
        <begin position="151"/>
        <end position="176"/>
    </location>
</feature>
<name>A0ABP9CP81_9ACTN</name>
<keyword evidence="3" id="KW-1185">Reference proteome</keyword>
<evidence type="ECO:0000256" key="1">
    <source>
        <dbReference type="SAM" id="Phobius"/>
    </source>
</evidence>
<dbReference type="RefSeq" id="WP_200172477.1">
    <property type="nucleotide sequence ID" value="NZ_BAABKQ010000001.1"/>
</dbReference>
<proteinExistence type="predicted"/>
<gene>
    <name evidence="2" type="ORF">GCM10023353_15070</name>
</gene>
<feature type="transmembrane region" description="Helical" evidence="1">
    <location>
        <begin position="448"/>
        <end position="473"/>
    </location>
</feature>
<feature type="transmembrane region" description="Helical" evidence="1">
    <location>
        <begin position="320"/>
        <end position="345"/>
    </location>
</feature>
<accession>A0ABP9CP81</accession>
<reference evidence="3" key="1">
    <citation type="journal article" date="2019" name="Int. J. Syst. Evol. Microbiol.">
        <title>The Global Catalogue of Microorganisms (GCM) 10K type strain sequencing project: providing services to taxonomists for standard genome sequencing and annotation.</title>
        <authorList>
            <consortium name="The Broad Institute Genomics Platform"/>
            <consortium name="The Broad Institute Genome Sequencing Center for Infectious Disease"/>
            <person name="Wu L."/>
            <person name="Ma J."/>
        </authorList>
    </citation>
    <scope>NUCLEOTIDE SEQUENCE [LARGE SCALE GENOMIC DNA]</scope>
    <source>
        <strain evidence="3">JCM 18542</strain>
    </source>
</reference>
<feature type="transmembrane region" description="Helical" evidence="1">
    <location>
        <begin position="48"/>
        <end position="66"/>
    </location>
</feature>
<feature type="transmembrane region" description="Helical" evidence="1">
    <location>
        <begin position="182"/>
        <end position="204"/>
    </location>
</feature>
<evidence type="ECO:0000313" key="3">
    <source>
        <dbReference type="Proteomes" id="UP001500839"/>
    </source>
</evidence>
<dbReference type="Proteomes" id="UP001500839">
    <property type="component" value="Unassembled WGS sequence"/>
</dbReference>
<feature type="transmembrane region" description="Helical" evidence="1">
    <location>
        <begin position="524"/>
        <end position="546"/>
    </location>
</feature>
<feature type="transmembrane region" description="Helical" evidence="1">
    <location>
        <begin position="112"/>
        <end position="130"/>
    </location>
</feature>
<feature type="transmembrane region" description="Helical" evidence="1">
    <location>
        <begin position="480"/>
        <end position="504"/>
    </location>
</feature>
<evidence type="ECO:0000313" key="2">
    <source>
        <dbReference type="EMBL" id="GAA4811485.1"/>
    </source>
</evidence>
<protein>
    <submittedName>
        <fullName evidence="2">Exporter of polyketide antibiotics</fullName>
    </submittedName>
</protein>
<dbReference type="EMBL" id="BAABKQ010000001">
    <property type="protein sequence ID" value="GAA4811485.1"/>
    <property type="molecule type" value="Genomic_DNA"/>
</dbReference>
<sequence>MSAAPAAGLPRVSVGVRATRPDRGAIASATAGTAALMRLHLRRDRIRLGVWIVGLIAVTGASANAVQGVYGDAAERAAYASTMDSSPATIAMSGPPVALETTGGITVFETNAVALVGVALMAVFLTVRYTRGEEETGRTELLRAGVLGPRAPLTAAGLLVAAASVLAGAGVAAAFLGLGLPAAGAVLFGAEVAVNGIAFTALSLVCAQALSHARAAAGLAAGLVGAAFAVRAVGDVGGGTLSWFSPIGWAQAAHPFGEDRWWPLALPLLLAAAAVGAAWCLDGIRDVGGSLVAPRRGAASAPRGLANVPAWAFRMQRAAIAGWSAGMVLAGAALGSVGSQVAEMVRGNAQMEKVFGGAEAIVDQYFAMVALLLGLLVAGFAASTVLRLRGEETSGRAEVLLVAGVSRRRWIGGWLAVTAAAAAGLTVCGAVGAAVADALATGDVSQLPRVFCAMLVPLAAVAVVVGLTAALVGFAPRVQYAMWVVVAWAFIVGWFDDLLGLPGWAVDLSPFSWVAQAPAEPMGWGAWLLTLAIGAALTVGGVAGLCRRDLQAQ</sequence>
<feature type="transmembrane region" description="Helical" evidence="1">
    <location>
        <begin position="216"/>
        <end position="234"/>
    </location>
</feature>
<feature type="transmembrane region" description="Helical" evidence="1">
    <location>
        <begin position="365"/>
        <end position="386"/>
    </location>
</feature>